<evidence type="ECO:0000313" key="3">
    <source>
        <dbReference type="EMBL" id="RDU63420.1"/>
    </source>
</evidence>
<dbReference type="InterPro" id="IPR015424">
    <property type="entry name" value="PyrdxlP-dep_Trfase"/>
</dbReference>
<evidence type="ECO:0000313" key="4">
    <source>
        <dbReference type="Proteomes" id="UP000256650"/>
    </source>
</evidence>
<accession>A0A3D8IE94</accession>
<dbReference type="Gene3D" id="3.40.640.10">
    <property type="entry name" value="Type I PLP-dependent aspartate aminotransferase-like (Major domain)"/>
    <property type="match status" value="1"/>
</dbReference>
<dbReference type="Gene3D" id="3.90.1150.10">
    <property type="entry name" value="Aspartate Aminotransferase, domain 1"/>
    <property type="match status" value="1"/>
</dbReference>
<dbReference type="Proteomes" id="UP000256650">
    <property type="component" value="Unassembled WGS sequence"/>
</dbReference>
<evidence type="ECO:0000256" key="1">
    <source>
        <dbReference type="ARBA" id="ARBA00022898"/>
    </source>
</evidence>
<keyword evidence="1" id="KW-0663">Pyridoxal phosphate</keyword>
<sequence>MIQDFFAPLLESLPSDRGRKCEILSQECILQSGFHHFDWTASGLAAKCVESRMNKILPFYANTHSESNSHAELISSLYEEARERLKQIFKLDSNFALISCGFGSTAAIKKFQELLGIYIPPRTKQILGVDSLRDKSSFPLVIVGPYEHHSNELSFREGLCEVVRIGLNTQGLVDLEALKNILSANVGRKIIGSFALGSNVSGILAPFAEISHLIRSFGGIVCFDCATTSPYLDIPPSFYDVAFLSPHKLLGGIGGSGILIISRALIDKTLPPTFCGGGIVGYVSRTSAQYYAQEQRREEAGTPGILEFLRSYFGYALREEIGQEWIQQAKIPYIRTLREFLENEPKIITYGNLEHNALGIFSFNIRGISPFEVSLQLSKEYGILTRAGCACAGPYGHDLLGLEDNAFFIQKPGWVRLNVHYTHTQEEINRLLEALKQILHSV</sequence>
<dbReference type="GeneID" id="82535579"/>
<keyword evidence="3" id="KW-0032">Aminotransferase</keyword>
<organism evidence="3 4">
    <name type="scientific">Helicobacter ganmani</name>
    <dbReference type="NCBI Taxonomy" id="60246"/>
    <lineage>
        <taxon>Bacteria</taxon>
        <taxon>Pseudomonadati</taxon>
        <taxon>Campylobacterota</taxon>
        <taxon>Epsilonproteobacteria</taxon>
        <taxon>Campylobacterales</taxon>
        <taxon>Helicobacteraceae</taxon>
        <taxon>Helicobacter</taxon>
    </lineage>
</organism>
<dbReference type="OrthoDB" id="9804366at2"/>
<dbReference type="GO" id="GO:0008483">
    <property type="term" value="F:transaminase activity"/>
    <property type="evidence" value="ECO:0007669"/>
    <property type="project" value="UniProtKB-KW"/>
</dbReference>
<dbReference type="AlphaFoldDB" id="A0A3D8IE94"/>
<keyword evidence="3" id="KW-0808">Transferase</keyword>
<proteinExistence type="predicted"/>
<keyword evidence="4" id="KW-1185">Reference proteome</keyword>
<dbReference type="PANTHER" id="PTHR43586:SF8">
    <property type="entry name" value="CYSTEINE DESULFURASE 1, CHLOROPLASTIC"/>
    <property type="match status" value="1"/>
</dbReference>
<dbReference type="InterPro" id="IPR000192">
    <property type="entry name" value="Aminotrans_V_dom"/>
</dbReference>
<dbReference type="SUPFAM" id="SSF53383">
    <property type="entry name" value="PLP-dependent transferases"/>
    <property type="match status" value="1"/>
</dbReference>
<reference evidence="3 4" key="1">
    <citation type="submission" date="2018-04" db="EMBL/GenBank/DDBJ databases">
        <title>Novel Campyloabacter and Helicobacter Species and Strains.</title>
        <authorList>
            <person name="Mannion A.J."/>
            <person name="Shen Z."/>
            <person name="Fox J.G."/>
        </authorList>
    </citation>
    <scope>NUCLEOTIDE SEQUENCE [LARGE SCALE GENOMIC DNA]</scope>
    <source>
        <strain evidence="3 4">MIT 99-5101</strain>
    </source>
</reference>
<comment type="caution">
    <text evidence="3">The sequence shown here is derived from an EMBL/GenBank/DDBJ whole genome shotgun (WGS) entry which is preliminary data.</text>
</comment>
<feature type="domain" description="Aminotransferase class V" evidence="2">
    <location>
        <begin position="37"/>
        <end position="431"/>
    </location>
</feature>
<evidence type="ECO:0000259" key="2">
    <source>
        <dbReference type="Pfam" id="PF00266"/>
    </source>
</evidence>
<dbReference type="Pfam" id="PF00266">
    <property type="entry name" value="Aminotran_5"/>
    <property type="match status" value="1"/>
</dbReference>
<dbReference type="PANTHER" id="PTHR43586">
    <property type="entry name" value="CYSTEINE DESULFURASE"/>
    <property type="match status" value="1"/>
</dbReference>
<dbReference type="InterPro" id="IPR015422">
    <property type="entry name" value="PyrdxlP-dep_Trfase_small"/>
</dbReference>
<dbReference type="InterPro" id="IPR015421">
    <property type="entry name" value="PyrdxlP-dep_Trfase_major"/>
</dbReference>
<name>A0A3D8IE94_9HELI</name>
<protein>
    <submittedName>
        <fullName evidence="3">Aminotransferase</fullName>
    </submittedName>
</protein>
<dbReference type="RefSeq" id="WP_115551447.1">
    <property type="nucleotide sequence ID" value="NZ_CAOOSM010000007.1"/>
</dbReference>
<dbReference type="EMBL" id="NXLS01000003">
    <property type="protein sequence ID" value="RDU63420.1"/>
    <property type="molecule type" value="Genomic_DNA"/>
</dbReference>
<gene>
    <name evidence="3" type="ORF">CQA43_04675</name>
</gene>